<gene>
    <name evidence="2" type="ORF">BTO30_14990</name>
</gene>
<name>A0A1Q8Q290_9BACI</name>
<evidence type="ECO:0000256" key="1">
    <source>
        <dbReference type="SAM" id="MobiDB-lite"/>
    </source>
</evidence>
<keyword evidence="2" id="KW-0378">Hydrolase</keyword>
<dbReference type="Pfam" id="PF13479">
    <property type="entry name" value="AAA_24"/>
    <property type="match status" value="1"/>
</dbReference>
<comment type="caution">
    <text evidence="2">The sequence shown here is derived from an EMBL/GenBank/DDBJ whole genome shotgun (WGS) entry which is preliminary data.</text>
</comment>
<dbReference type="Proteomes" id="UP000185568">
    <property type="component" value="Unassembled WGS sequence"/>
</dbReference>
<evidence type="ECO:0000313" key="2">
    <source>
        <dbReference type="EMBL" id="OLN21421.1"/>
    </source>
</evidence>
<dbReference type="AlphaFoldDB" id="A0A1Q8Q290"/>
<keyword evidence="3" id="KW-1185">Reference proteome</keyword>
<reference evidence="2 3" key="1">
    <citation type="submission" date="2016-12" db="EMBL/GenBank/DDBJ databases">
        <title>Domibacillus antri genome sequencing.</title>
        <authorList>
            <person name="Verma A."/>
            <person name="Krishnamurthi S."/>
        </authorList>
    </citation>
    <scope>NUCLEOTIDE SEQUENCE [LARGE SCALE GENOMIC DNA]</scope>
    <source>
        <strain evidence="2 3">XD80</strain>
    </source>
</reference>
<dbReference type="OrthoDB" id="5413799at2"/>
<sequence length="296" mass="32987">MTLLPKNEPKKTIDTPRNFFIWGATMSGKSYLASEFPNPVIFNTDGNADVIETPSVDLKNARNKQTGAIEFSVIDQLNQLLIELEQGGHGFETVVIDVVDDLVTLIEQFICESNDVTYIGDIPYGKGFGLFKSYFTALVVKLKSLPMNVIYVSRYATVNENNVEKPIPSLSPKHVNVVNGNCDLNIMTQKIGKKHLRRVVDRRKNYQRDWIQDERILNILDSVVGAFDKSQSATKEEATKLVSDSESNEHAKAEALAVENQPAPEPKAETKVEPPKVEGPTPKTAQPRAPRPPRVK</sequence>
<dbReference type="GO" id="GO:0016787">
    <property type="term" value="F:hydrolase activity"/>
    <property type="evidence" value="ECO:0007669"/>
    <property type="project" value="UniProtKB-KW"/>
</dbReference>
<dbReference type="EMBL" id="MSDU01000048">
    <property type="protein sequence ID" value="OLN21421.1"/>
    <property type="molecule type" value="Genomic_DNA"/>
</dbReference>
<proteinExistence type="predicted"/>
<feature type="region of interest" description="Disordered" evidence="1">
    <location>
        <begin position="231"/>
        <end position="296"/>
    </location>
</feature>
<evidence type="ECO:0000313" key="3">
    <source>
        <dbReference type="Proteomes" id="UP000185568"/>
    </source>
</evidence>
<accession>A0A1Q8Q290</accession>
<organism evidence="2 3">
    <name type="scientific">Domibacillus antri</name>
    <dbReference type="NCBI Taxonomy" id="1714264"/>
    <lineage>
        <taxon>Bacteria</taxon>
        <taxon>Bacillati</taxon>
        <taxon>Bacillota</taxon>
        <taxon>Bacilli</taxon>
        <taxon>Bacillales</taxon>
        <taxon>Bacillaceae</taxon>
        <taxon>Domibacillus</taxon>
    </lineage>
</organism>
<dbReference type="STRING" id="1714264.BTO30_14990"/>
<protein>
    <submittedName>
        <fullName evidence="2">Alpha/beta hydrolase</fullName>
    </submittedName>
</protein>
<feature type="compositionally biased region" description="Basic and acidic residues" evidence="1">
    <location>
        <begin position="266"/>
        <end position="276"/>
    </location>
</feature>
<dbReference type="RefSeq" id="WP_075399517.1">
    <property type="nucleotide sequence ID" value="NZ_MSDU01000048.1"/>
</dbReference>